<dbReference type="Proteomes" id="UP000095672">
    <property type="component" value="Chromosome"/>
</dbReference>
<dbReference type="RefSeq" id="WP_069947797.1">
    <property type="nucleotide sequence ID" value="NZ_CP014143.1"/>
</dbReference>
<dbReference type="SUPFAM" id="SSF55961">
    <property type="entry name" value="Bet v1-like"/>
    <property type="match status" value="1"/>
</dbReference>
<evidence type="ECO:0000313" key="4">
    <source>
        <dbReference type="EMBL" id="AOS97845.1"/>
    </source>
</evidence>
<reference evidence="5" key="1">
    <citation type="submission" date="2016-01" db="EMBL/GenBank/DDBJ databases">
        <title>Complete genome sequence of Microbulbifer sp. CCB-MM1, a halophile isolated from Matang Mangrove Forest, Perak.</title>
        <authorList>
            <person name="Moh T.H."/>
            <person name="Dinesh B."/>
            <person name="Lau N.-S."/>
            <person name="Go F."/>
            <person name="Alexander Chong S.-C."/>
        </authorList>
    </citation>
    <scope>NUCLEOTIDE SEQUENCE [LARGE SCALE GENOMIC DNA]</scope>
    <source>
        <strain evidence="5">CCB-MM1</strain>
    </source>
</reference>
<keyword evidence="2" id="KW-0732">Signal</keyword>
<evidence type="ECO:0000259" key="3">
    <source>
        <dbReference type="Pfam" id="PF08327"/>
    </source>
</evidence>
<evidence type="ECO:0000256" key="2">
    <source>
        <dbReference type="SAM" id="SignalP"/>
    </source>
</evidence>
<dbReference type="Gene3D" id="3.30.530.20">
    <property type="match status" value="1"/>
</dbReference>
<dbReference type="InterPro" id="IPR023393">
    <property type="entry name" value="START-like_dom_sf"/>
</dbReference>
<accession>A0A1C9W9Q3</accession>
<evidence type="ECO:0000313" key="5">
    <source>
        <dbReference type="Proteomes" id="UP000095672"/>
    </source>
</evidence>
<dbReference type="InterPro" id="IPR013538">
    <property type="entry name" value="ASHA1/2-like_C"/>
</dbReference>
<dbReference type="AlphaFoldDB" id="A0A1C9W9Q3"/>
<dbReference type="EMBL" id="CP014143">
    <property type="protein sequence ID" value="AOS97845.1"/>
    <property type="molecule type" value="Genomic_DNA"/>
</dbReference>
<feature type="domain" description="Activator of Hsp90 ATPase homologue 1/2-like C-terminal" evidence="3">
    <location>
        <begin position="52"/>
        <end position="153"/>
    </location>
</feature>
<dbReference type="Pfam" id="PF08327">
    <property type="entry name" value="AHSA1"/>
    <property type="match status" value="1"/>
</dbReference>
<dbReference type="KEGG" id="micc:AUP74_02443"/>
<name>A0A1C9W9Q3_9GAMM</name>
<proteinExistence type="inferred from homology"/>
<comment type="similarity">
    <text evidence="1">Belongs to the AHA1 family.</text>
</comment>
<protein>
    <recommendedName>
        <fullName evidence="3">Activator of Hsp90 ATPase homologue 1/2-like C-terminal domain-containing protein</fullName>
    </recommendedName>
</protein>
<feature type="chain" id="PRO_5008895601" description="Activator of Hsp90 ATPase homologue 1/2-like C-terminal domain-containing protein" evidence="2">
    <location>
        <begin position="24"/>
        <end position="188"/>
    </location>
</feature>
<feature type="signal peptide" evidence="2">
    <location>
        <begin position="1"/>
        <end position="23"/>
    </location>
</feature>
<sequence precursor="true">MRAGNKITVFVLGFFLASAFALAEDVATPINSQILKTDRKEMVLVQEVSIEAPVSEVWQAYTTSAGWMAWAAPLAEVDLRAGGTIRTHYGKDAKIGDPGTITLHIVNYVPERILTLRAELSERWPSVMQEDDGKLMNVVVFEAQGESRTRIQSYGVGYRDLPEYNNLMQFFISANEGLFQKLKDHVEG</sequence>
<gene>
    <name evidence="4" type="ORF">AUP74_02443</name>
</gene>
<dbReference type="OrthoDB" id="7058581at2"/>
<dbReference type="CDD" id="cd07814">
    <property type="entry name" value="SRPBCC_CalC_Aha1-like"/>
    <property type="match status" value="1"/>
</dbReference>
<evidence type="ECO:0000256" key="1">
    <source>
        <dbReference type="ARBA" id="ARBA00006817"/>
    </source>
</evidence>
<keyword evidence="5" id="KW-1185">Reference proteome</keyword>
<organism evidence="4 5">
    <name type="scientific">Microbulbifer aggregans</name>
    <dbReference type="NCBI Taxonomy" id="1769779"/>
    <lineage>
        <taxon>Bacteria</taxon>
        <taxon>Pseudomonadati</taxon>
        <taxon>Pseudomonadota</taxon>
        <taxon>Gammaproteobacteria</taxon>
        <taxon>Cellvibrionales</taxon>
        <taxon>Microbulbiferaceae</taxon>
        <taxon>Microbulbifer</taxon>
    </lineage>
</organism>